<evidence type="ECO:0000313" key="9">
    <source>
        <dbReference type="Proteomes" id="UP000036923"/>
    </source>
</evidence>
<evidence type="ECO:0000256" key="5">
    <source>
        <dbReference type="ARBA" id="ARBA00022989"/>
    </source>
</evidence>
<dbReference type="OrthoDB" id="1683095at2"/>
<keyword evidence="9" id="KW-1185">Reference proteome</keyword>
<comment type="caution">
    <text evidence="8">The sequence shown here is derived from an EMBL/GenBank/DDBJ whole genome shotgun (WGS) entry which is preliminary data.</text>
</comment>
<evidence type="ECO:0000256" key="2">
    <source>
        <dbReference type="ARBA" id="ARBA00005779"/>
    </source>
</evidence>
<comment type="subcellular location">
    <subcellularLocation>
        <location evidence="1">Cell membrane</location>
        <topology evidence="1">Multi-pass membrane protein</topology>
    </subcellularLocation>
</comment>
<keyword evidence="5 7" id="KW-1133">Transmembrane helix</keyword>
<name>A0A0L6JJN5_9FIRM</name>
<evidence type="ECO:0000256" key="3">
    <source>
        <dbReference type="ARBA" id="ARBA00022475"/>
    </source>
</evidence>
<keyword evidence="4 7" id="KW-0812">Transmembrane</keyword>
<feature type="transmembrane region" description="Helical" evidence="7">
    <location>
        <begin position="110"/>
        <end position="129"/>
    </location>
</feature>
<dbReference type="PATRIC" id="fig|398512.5.peg.1405"/>
<evidence type="ECO:0000256" key="6">
    <source>
        <dbReference type="ARBA" id="ARBA00023136"/>
    </source>
</evidence>
<sequence length="130" mass="13858">MSDYINAGTFFLATSAVVLIATFIFNLITSYKIWDEIQKGNMAVAMATGGIVAGVANIMHFAISSNDSIVKTAIWGGIGTAALLIVYFAFELLTPKLNVSEEIGKGNRAVGFISMIFSISFSFIIGASIF</sequence>
<evidence type="ECO:0000256" key="4">
    <source>
        <dbReference type="ARBA" id="ARBA00022692"/>
    </source>
</evidence>
<accession>A0A0L6JJN5</accession>
<feature type="transmembrane region" description="Helical" evidence="7">
    <location>
        <begin position="6"/>
        <end position="28"/>
    </location>
</feature>
<dbReference type="eggNOG" id="COG3766">
    <property type="taxonomic scope" value="Bacteria"/>
</dbReference>
<dbReference type="GO" id="GO:0005886">
    <property type="term" value="C:plasma membrane"/>
    <property type="evidence" value="ECO:0007669"/>
    <property type="project" value="UniProtKB-SubCell"/>
</dbReference>
<dbReference type="AlphaFoldDB" id="A0A0L6JJN5"/>
<feature type="transmembrane region" description="Helical" evidence="7">
    <location>
        <begin position="40"/>
        <end position="63"/>
    </location>
</feature>
<keyword evidence="6 7" id="KW-0472">Membrane</keyword>
<comment type="similarity">
    <text evidence="2">Belongs to the UPF0719 family.</text>
</comment>
<proteinExistence type="inferred from homology"/>
<dbReference type="InterPro" id="IPR007140">
    <property type="entry name" value="DUF350"/>
</dbReference>
<gene>
    <name evidence="8" type="ORF">Bccel_1353</name>
</gene>
<evidence type="ECO:0000313" key="8">
    <source>
        <dbReference type="EMBL" id="KNY26091.1"/>
    </source>
</evidence>
<protein>
    <recommendedName>
        <fullName evidence="10">DUF350 domain-containing protein</fullName>
    </recommendedName>
</protein>
<dbReference type="EMBL" id="LGTC01000001">
    <property type="protein sequence ID" value="KNY26091.1"/>
    <property type="molecule type" value="Genomic_DNA"/>
</dbReference>
<dbReference type="PANTHER" id="PTHR40043">
    <property type="entry name" value="UPF0719 INNER MEMBRANE PROTEIN YJFL"/>
    <property type="match status" value="1"/>
</dbReference>
<evidence type="ECO:0000256" key="7">
    <source>
        <dbReference type="SAM" id="Phobius"/>
    </source>
</evidence>
<keyword evidence="3" id="KW-1003">Cell membrane</keyword>
<dbReference type="Pfam" id="PF03994">
    <property type="entry name" value="DUF350"/>
    <property type="match status" value="1"/>
</dbReference>
<evidence type="ECO:0008006" key="10">
    <source>
        <dbReference type="Google" id="ProtNLM"/>
    </source>
</evidence>
<dbReference type="Proteomes" id="UP000036923">
    <property type="component" value="Unassembled WGS sequence"/>
</dbReference>
<evidence type="ECO:0000256" key="1">
    <source>
        <dbReference type="ARBA" id="ARBA00004651"/>
    </source>
</evidence>
<dbReference type="PANTHER" id="PTHR40043:SF1">
    <property type="entry name" value="UPF0719 INNER MEMBRANE PROTEIN YJFL"/>
    <property type="match status" value="1"/>
</dbReference>
<dbReference type="RefSeq" id="WP_036944281.1">
    <property type="nucleotide sequence ID" value="NZ_JQKC01000027.1"/>
</dbReference>
<organism evidence="8 9">
    <name type="scientific">Pseudobacteroides cellulosolvens ATCC 35603 = DSM 2933</name>
    <dbReference type="NCBI Taxonomy" id="398512"/>
    <lineage>
        <taxon>Bacteria</taxon>
        <taxon>Bacillati</taxon>
        <taxon>Bacillota</taxon>
        <taxon>Clostridia</taxon>
        <taxon>Eubacteriales</taxon>
        <taxon>Oscillospiraceae</taxon>
        <taxon>Pseudobacteroides</taxon>
    </lineage>
</organism>
<reference evidence="9" key="1">
    <citation type="submission" date="2015-07" db="EMBL/GenBank/DDBJ databases">
        <title>Near-Complete Genome Sequence of the Cellulolytic Bacterium Bacteroides (Pseudobacteroides) cellulosolvens ATCC 35603.</title>
        <authorList>
            <person name="Dassa B."/>
            <person name="Utturkar S.M."/>
            <person name="Klingeman D.M."/>
            <person name="Hurt R.A."/>
            <person name="Keller M."/>
            <person name="Xu J."/>
            <person name="Reddy Y.H.K."/>
            <person name="Borovok I."/>
            <person name="Grinberg I.R."/>
            <person name="Lamed R."/>
            <person name="Zhivin O."/>
            <person name="Bayer E.A."/>
            <person name="Brown S.D."/>
        </authorList>
    </citation>
    <scope>NUCLEOTIDE SEQUENCE [LARGE SCALE GENOMIC DNA]</scope>
    <source>
        <strain evidence="9">DSM 2933</strain>
    </source>
</reference>
<dbReference type="STRING" id="398512.Bccel_1353"/>
<feature type="transmembrane region" description="Helical" evidence="7">
    <location>
        <begin position="69"/>
        <end position="90"/>
    </location>
</feature>